<dbReference type="AlphaFoldDB" id="A0A081BUY3"/>
<accession>A0A081BUY3</accession>
<evidence type="ECO:0000313" key="1">
    <source>
        <dbReference type="EMBL" id="GAK56138.1"/>
    </source>
</evidence>
<dbReference type="HOGENOM" id="CLU_1736951_0_0_0"/>
<sequence>MSRAVTINALLSNFLINMMLPCQFFNNRFQPNQILKDHTVVALLPSAQFFVCQAKEIFHVKAPSSPGKTTTKELFFISSLRLCVSMLSFPLHNGNLLVRQAVQRIHPLVNVGFQGAGVGRRVALFGGENLVNQYYKCLLFLFRSLDYWNF</sequence>
<organism evidence="1 2">
    <name type="scientific">Vecturithrix granuli</name>
    <dbReference type="NCBI Taxonomy" id="1499967"/>
    <lineage>
        <taxon>Bacteria</taxon>
        <taxon>Candidatus Moduliflexota</taxon>
        <taxon>Candidatus Vecturitrichia</taxon>
        <taxon>Candidatus Vecturitrichales</taxon>
        <taxon>Candidatus Vecturitrichaceae</taxon>
        <taxon>Candidatus Vecturithrix</taxon>
    </lineage>
</organism>
<gene>
    <name evidence="1" type="ORF">U27_03100</name>
</gene>
<keyword evidence="2" id="KW-1185">Reference proteome</keyword>
<name>A0A081BUY3_VECG1</name>
<proteinExistence type="predicted"/>
<dbReference type="Proteomes" id="UP000030661">
    <property type="component" value="Unassembled WGS sequence"/>
</dbReference>
<evidence type="ECO:0000313" key="2">
    <source>
        <dbReference type="Proteomes" id="UP000030661"/>
    </source>
</evidence>
<protein>
    <submittedName>
        <fullName evidence="1">Uncharacterized protein</fullName>
    </submittedName>
</protein>
<reference evidence="1 2" key="1">
    <citation type="journal article" date="2015" name="PeerJ">
        <title>First genomic representation of candidate bacterial phylum KSB3 points to enhanced environmental sensing as a trigger of wastewater bulking.</title>
        <authorList>
            <person name="Sekiguchi Y."/>
            <person name="Ohashi A."/>
            <person name="Parks D.H."/>
            <person name="Yamauchi T."/>
            <person name="Tyson G.W."/>
            <person name="Hugenholtz P."/>
        </authorList>
    </citation>
    <scope>NUCLEOTIDE SEQUENCE [LARGE SCALE GENOMIC DNA]</scope>
</reference>
<dbReference type="EMBL" id="DF820464">
    <property type="protein sequence ID" value="GAK56138.1"/>
    <property type="molecule type" value="Genomic_DNA"/>
</dbReference>